<dbReference type="Proteomes" id="UP000050525">
    <property type="component" value="Unassembled WGS sequence"/>
</dbReference>
<gene>
    <name evidence="1" type="ORF">Y1Q_0014820</name>
</gene>
<reference evidence="1 2" key="1">
    <citation type="journal article" date="2012" name="Genome Biol.">
        <title>Sequencing three crocodilian genomes to illuminate the evolution of archosaurs and amniotes.</title>
        <authorList>
            <person name="St John J.A."/>
            <person name="Braun E.L."/>
            <person name="Isberg S.R."/>
            <person name="Miles L.G."/>
            <person name="Chong A.Y."/>
            <person name="Gongora J."/>
            <person name="Dalzell P."/>
            <person name="Moran C."/>
            <person name="Bed'hom B."/>
            <person name="Abzhanov A."/>
            <person name="Burgess S.C."/>
            <person name="Cooksey A.M."/>
            <person name="Castoe T.A."/>
            <person name="Crawford N.G."/>
            <person name="Densmore L.D."/>
            <person name="Drew J.C."/>
            <person name="Edwards S.V."/>
            <person name="Faircloth B.C."/>
            <person name="Fujita M.K."/>
            <person name="Greenwold M.J."/>
            <person name="Hoffmann F.G."/>
            <person name="Howard J.M."/>
            <person name="Iguchi T."/>
            <person name="Janes D.E."/>
            <person name="Khan S.Y."/>
            <person name="Kohno S."/>
            <person name="de Koning A.J."/>
            <person name="Lance S.L."/>
            <person name="McCarthy F.M."/>
            <person name="McCormack J.E."/>
            <person name="Merchant M.E."/>
            <person name="Peterson D.G."/>
            <person name="Pollock D.D."/>
            <person name="Pourmand N."/>
            <person name="Raney B.J."/>
            <person name="Roessler K.A."/>
            <person name="Sanford J.R."/>
            <person name="Sawyer R.H."/>
            <person name="Schmidt C.J."/>
            <person name="Triplett E.W."/>
            <person name="Tuberville T.D."/>
            <person name="Venegas-Anaya M."/>
            <person name="Howard J.T."/>
            <person name="Jarvis E.D."/>
            <person name="Guillette L.J.Jr."/>
            <person name="Glenn T.C."/>
            <person name="Green R.E."/>
            <person name="Ray D.A."/>
        </authorList>
    </citation>
    <scope>NUCLEOTIDE SEQUENCE [LARGE SCALE GENOMIC DNA]</scope>
    <source>
        <strain evidence="1">KSC_2009_1</strain>
    </source>
</reference>
<protein>
    <submittedName>
        <fullName evidence="1">Uncharacterized protein</fullName>
    </submittedName>
</protein>
<comment type="caution">
    <text evidence="1">The sequence shown here is derived from an EMBL/GenBank/DDBJ whole genome shotgun (WGS) entry which is preliminary data.</text>
</comment>
<dbReference type="EMBL" id="AKHW03006807">
    <property type="protein sequence ID" value="KYO18561.1"/>
    <property type="molecule type" value="Genomic_DNA"/>
</dbReference>
<evidence type="ECO:0000313" key="2">
    <source>
        <dbReference type="Proteomes" id="UP000050525"/>
    </source>
</evidence>
<accession>A0A151M231</accession>
<proteinExistence type="predicted"/>
<dbReference type="AlphaFoldDB" id="A0A151M231"/>
<sequence length="79" mass="9139">MDKRPIDINGGWRTKAHRRPELRMMEEAARGLLRYTSLTTTVLCPAGIGGRLPPREAWKHVFARAKRIFSVRERLQVVL</sequence>
<keyword evidence="2" id="KW-1185">Reference proteome</keyword>
<organism evidence="1 2">
    <name type="scientific">Alligator mississippiensis</name>
    <name type="common">American alligator</name>
    <dbReference type="NCBI Taxonomy" id="8496"/>
    <lineage>
        <taxon>Eukaryota</taxon>
        <taxon>Metazoa</taxon>
        <taxon>Chordata</taxon>
        <taxon>Craniata</taxon>
        <taxon>Vertebrata</taxon>
        <taxon>Euteleostomi</taxon>
        <taxon>Archelosauria</taxon>
        <taxon>Archosauria</taxon>
        <taxon>Crocodylia</taxon>
        <taxon>Alligatoridae</taxon>
        <taxon>Alligatorinae</taxon>
        <taxon>Alligator</taxon>
    </lineage>
</organism>
<evidence type="ECO:0000313" key="1">
    <source>
        <dbReference type="EMBL" id="KYO18561.1"/>
    </source>
</evidence>
<name>A0A151M231_ALLMI</name>